<dbReference type="InterPro" id="IPR033694">
    <property type="entry name" value="PGPEP1_Cys_AS"/>
</dbReference>
<reference evidence="12" key="1">
    <citation type="submission" date="2017-09" db="EMBL/GenBank/DDBJ databases">
        <title>Complete Genome Sequence of ansamitocin-producing Bacterium Actinosynnema pretiosum X47.</title>
        <authorList>
            <person name="Cao G."/>
            <person name="Zong G."/>
            <person name="Zhong C."/>
            <person name="Fu J."/>
        </authorList>
    </citation>
    <scope>NUCLEOTIDE SEQUENCE [LARGE SCALE GENOMIC DNA]</scope>
    <source>
        <strain evidence="12">X47</strain>
    </source>
</reference>
<evidence type="ECO:0000256" key="1">
    <source>
        <dbReference type="ARBA" id="ARBA00001770"/>
    </source>
</evidence>
<evidence type="ECO:0000256" key="5">
    <source>
        <dbReference type="ARBA" id="ARBA00022490"/>
    </source>
</evidence>
<dbReference type="EC" id="3.4.19.3" evidence="9"/>
<dbReference type="FunFam" id="3.40.630.20:FF:000001">
    <property type="entry name" value="Pyrrolidone-carboxylate peptidase"/>
    <property type="match status" value="1"/>
</dbReference>
<evidence type="ECO:0000256" key="6">
    <source>
        <dbReference type="ARBA" id="ARBA00022670"/>
    </source>
</evidence>
<dbReference type="NCBIfam" id="TIGR00504">
    <property type="entry name" value="pyro_pdase"/>
    <property type="match status" value="1"/>
</dbReference>
<dbReference type="PRINTS" id="PR00706">
    <property type="entry name" value="PYROGLUPTASE"/>
</dbReference>
<dbReference type="Pfam" id="PF01470">
    <property type="entry name" value="Peptidase_C15"/>
    <property type="match status" value="1"/>
</dbReference>
<dbReference type="CDD" id="cd00501">
    <property type="entry name" value="Peptidase_C15"/>
    <property type="match status" value="1"/>
</dbReference>
<accession>A0A290YZF9</accession>
<evidence type="ECO:0000313" key="12">
    <source>
        <dbReference type="EMBL" id="ATE52166.1"/>
    </source>
</evidence>
<dbReference type="PANTHER" id="PTHR23402">
    <property type="entry name" value="PROTEASE FAMILY C15 PYROGLUTAMYL-PEPTIDASE I-RELATED"/>
    <property type="match status" value="1"/>
</dbReference>
<evidence type="ECO:0000256" key="10">
    <source>
        <dbReference type="PROSITE-ProRule" id="PRU10076"/>
    </source>
</evidence>
<keyword evidence="6 9" id="KW-0645">Protease</keyword>
<evidence type="ECO:0000256" key="3">
    <source>
        <dbReference type="ARBA" id="ARBA00004496"/>
    </source>
</evidence>
<evidence type="ECO:0000313" key="13">
    <source>
        <dbReference type="Proteomes" id="UP000218505"/>
    </source>
</evidence>
<evidence type="ECO:0000256" key="2">
    <source>
        <dbReference type="ARBA" id="ARBA00002280"/>
    </source>
</evidence>
<feature type="active site" evidence="9 10">
    <location>
        <position position="79"/>
    </location>
</feature>
<protein>
    <recommendedName>
        <fullName evidence="9">Pyrrolidone-carboxylate peptidase</fullName>
        <ecNumber evidence="9">3.4.19.3</ecNumber>
    </recommendedName>
    <alternativeName>
        <fullName evidence="9">5-oxoprolyl-peptidase</fullName>
    </alternativeName>
    <alternativeName>
        <fullName evidence="9">Pyroglutamyl-peptidase I</fullName>
        <shortName evidence="9">PGP-I</shortName>
        <shortName evidence="9">Pyrase</shortName>
    </alternativeName>
</protein>
<dbReference type="InterPro" id="IPR036440">
    <property type="entry name" value="Peptidase_C15-like_sf"/>
</dbReference>
<sequence length="214" mass="22401">MDDPTVLITGFEPFGGERTNPSWDAVRELAERDPSLIAVELPCAFDASARALREAVERHRPDLVVCVGQAGGRSGVTPERVAINLADARIPDNDGAQPIDVPVVEGGPAAYFTGLPVKACVAALEEAGIPASVSHTAGTFVCNHVFYALMHLVATDFPDLRGGFVHVPFAPEQVADREGVPSLEVSRTADALGLIVATCLSTTDDLAISTGTLS</sequence>
<comment type="subunit">
    <text evidence="9">Homotetramer.</text>
</comment>
<dbReference type="InterPro" id="IPR016125">
    <property type="entry name" value="Peptidase_C15-like"/>
</dbReference>
<dbReference type="InterPro" id="IPR000816">
    <property type="entry name" value="Peptidase_C15"/>
</dbReference>
<comment type="catalytic activity">
    <reaction evidence="1 9 10">
        <text>Release of an N-terminal pyroglutamyl group from a polypeptide, the second amino acid generally not being Pro.</text>
        <dbReference type="EC" id="3.4.19.3"/>
    </reaction>
</comment>
<keyword evidence="13" id="KW-1185">Reference proteome</keyword>
<dbReference type="GO" id="GO:0006508">
    <property type="term" value="P:proteolysis"/>
    <property type="evidence" value="ECO:0007669"/>
    <property type="project" value="UniProtKB-KW"/>
</dbReference>
<evidence type="ECO:0000256" key="11">
    <source>
        <dbReference type="PROSITE-ProRule" id="PRU10077"/>
    </source>
</evidence>
<evidence type="ECO:0000256" key="9">
    <source>
        <dbReference type="HAMAP-Rule" id="MF_00417"/>
    </source>
</evidence>
<proteinExistence type="inferred from homology"/>
<organism evidence="12 13">
    <name type="scientific">Actinosynnema pretiosum</name>
    <dbReference type="NCBI Taxonomy" id="42197"/>
    <lineage>
        <taxon>Bacteria</taxon>
        <taxon>Bacillati</taxon>
        <taxon>Actinomycetota</taxon>
        <taxon>Actinomycetes</taxon>
        <taxon>Pseudonocardiales</taxon>
        <taxon>Pseudonocardiaceae</taxon>
        <taxon>Actinosynnema</taxon>
    </lineage>
</organism>
<dbReference type="EMBL" id="CP023445">
    <property type="protein sequence ID" value="ATE52166.1"/>
    <property type="molecule type" value="Genomic_DNA"/>
</dbReference>
<dbReference type="SUPFAM" id="SSF53182">
    <property type="entry name" value="Pyrrolidone carboxyl peptidase (pyroglutamate aminopeptidase)"/>
    <property type="match status" value="1"/>
</dbReference>
<evidence type="ECO:0000256" key="7">
    <source>
        <dbReference type="ARBA" id="ARBA00022801"/>
    </source>
</evidence>
<comment type="function">
    <text evidence="2 9">Removes 5-oxoproline from various penultimate amino acid residues except L-proline.</text>
</comment>
<evidence type="ECO:0000256" key="4">
    <source>
        <dbReference type="ARBA" id="ARBA00006641"/>
    </source>
</evidence>
<dbReference type="AlphaFoldDB" id="A0A290YZF9"/>
<dbReference type="InterPro" id="IPR033693">
    <property type="entry name" value="PGPEP1_Glu_AS"/>
</dbReference>
<evidence type="ECO:0000256" key="8">
    <source>
        <dbReference type="ARBA" id="ARBA00022807"/>
    </source>
</evidence>
<comment type="subcellular location">
    <subcellularLocation>
        <location evidence="3 9">Cytoplasm</location>
    </subcellularLocation>
</comment>
<dbReference type="NCBIfam" id="NF009676">
    <property type="entry name" value="PRK13197.1"/>
    <property type="match status" value="1"/>
</dbReference>
<dbReference type="PROSITE" id="PS01333">
    <property type="entry name" value="PYRASE_GLU"/>
    <property type="match status" value="1"/>
</dbReference>
<dbReference type="Gene3D" id="3.40.630.20">
    <property type="entry name" value="Peptidase C15, pyroglutamyl peptidase I-like"/>
    <property type="match status" value="1"/>
</dbReference>
<gene>
    <name evidence="9 12" type="primary">pcp</name>
    <name evidence="12" type="ORF">CNX65_01725</name>
</gene>
<dbReference type="PROSITE" id="PS01334">
    <property type="entry name" value="PYRASE_CYS"/>
    <property type="match status" value="1"/>
</dbReference>
<keyword evidence="8 9" id="KW-0788">Thiol protease</keyword>
<dbReference type="HAMAP" id="MF_00417">
    <property type="entry name" value="Pyrrolid_peptidase"/>
    <property type="match status" value="1"/>
</dbReference>
<dbReference type="GO" id="GO:0016920">
    <property type="term" value="F:pyroglutamyl-peptidase activity"/>
    <property type="evidence" value="ECO:0007669"/>
    <property type="project" value="UniProtKB-UniRule"/>
</dbReference>
<keyword evidence="5 9" id="KW-0963">Cytoplasm</keyword>
<dbReference type="GO" id="GO:0005829">
    <property type="term" value="C:cytosol"/>
    <property type="evidence" value="ECO:0007669"/>
    <property type="project" value="InterPro"/>
</dbReference>
<dbReference type="PANTHER" id="PTHR23402:SF1">
    <property type="entry name" value="PYROGLUTAMYL-PEPTIDASE I"/>
    <property type="match status" value="1"/>
</dbReference>
<dbReference type="InterPro" id="IPR029762">
    <property type="entry name" value="PGP-I_bact-type"/>
</dbReference>
<comment type="similarity">
    <text evidence="4 9">Belongs to the peptidase C15 family.</text>
</comment>
<keyword evidence="7 9" id="KW-0378">Hydrolase</keyword>
<dbReference type="KEGG" id="apre:CNX65_01725"/>
<feature type="active site" evidence="9 11">
    <location>
        <position position="142"/>
    </location>
</feature>
<dbReference type="PIRSF" id="PIRSF015592">
    <property type="entry name" value="Prld-crbxl_pptds"/>
    <property type="match status" value="1"/>
</dbReference>
<name>A0A290YZF9_9PSEU</name>
<dbReference type="Proteomes" id="UP000218505">
    <property type="component" value="Chromosome"/>
</dbReference>
<dbReference type="RefSeq" id="WP_012782968.1">
    <property type="nucleotide sequence ID" value="NZ_CP023445.1"/>
</dbReference>
<feature type="active site" evidence="9">
    <location>
        <position position="166"/>
    </location>
</feature>